<organism evidence="2 3">
    <name type="scientific">Rhipicephalus sanguineus</name>
    <name type="common">Brown dog tick</name>
    <name type="synonym">Ixodes sanguineus</name>
    <dbReference type="NCBI Taxonomy" id="34632"/>
    <lineage>
        <taxon>Eukaryota</taxon>
        <taxon>Metazoa</taxon>
        <taxon>Ecdysozoa</taxon>
        <taxon>Arthropoda</taxon>
        <taxon>Chelicerata</taxon>
        <taxon>Arachnida</taxon>
        <taxon>Acari</taxon>
        <taxon>Parasitiformes</taxon>
        <taxon>Ixodida</taxon>
        <taxon>Ixodoidea</taxon>
        <taxon>Ixodidae</taxon>
        <taxon>Rhipicephalinae</taxon>
        <taxon>Rhipicephalus</taxon>
        <taxon>Rhipicephalus</taxon>
    </lineage>
</organism>
<gene>
    <name evidence="2" type="ORF">HPB52_010413</name>
</gene>
<comment type="caution">
    <text evidence="2">The sequence shown here is derived from an EMBL/GenBank/DDBJ whole genome shotgun (WGS) entry which is preliminary data.</text>
</comment>
<dbReference type="Proteomes" id="UP000821837">
    <property type="component" value="Chromosome 1"/>
</dbReference>
<dbReference type="VEuPathDB" id="VectorBase:RSAN_038057"/>
<evidence type="ECO:0000256" key="1">
    <source>
        <dbReference type="SAM" id="MobiDB-lite"/>
    </source>
</evidence>
<evidence type="ECO:0000313" key="2">
    <source>
        <dbReference type="EMBL" id="KAH7983243.1"/>
    </source>
</evidence>
<accession>A0A9D4T9D1</accession>
<feature type="region of interest" description="Disordered" evidence="1">
    <location>
        <begin position="34"/>
        <end position="68"/>
    </location>
</feature>
<keyword evidence="3" id="KW-1185">Reference proteome</keyword>
<sequence>MRRDCKVPRCSDCHSFGHERDECTRSYARAAGRQSEIQQSELIMDEEESEQASVPATPQKLTSSDDAAVMSDIKALSTTPDTNIEQRKETAVATESDAAPLEAKRLEIWVSQLKPTWRKETKRCPTTVIVAQTRRRPSKLDVSTIDPPWTTIAQQVKVQGSGPGPAYRSRR</sequence>
<protein>
    <submittedName>
        <fullName evidence="2">Uncharacterized protein</fullName>
    </submittedName>
</protein>
<proteinExistence type="predicted"/>
<evidence type="ECO:0000313" key="3">
    <source>
        <dbReference type="Proteomes" id="UP000821837"/>
    </source>
</evidence>
<feature type="compositionally biased region" description="Polar residues" evidence="1">
    <location>
        <begin position="51"/>
        <end position="65"/>
    </location>
</feature>
<dbReference type="AlphaFoldDB" id="A0A9D4T9D1"/>
<reference evidence="2" key="1">
    <citation type="journal article" date="2020" name="Cell">
        <title>Large-Scale Comparative Analyses of Tick Genomes Elucidate Their Genetic Diversity and Vector Capacities.</title>
        <authorList>
            <consortium name="Tick Genome and Microbiome Consortium (TIGMIC)"/>
            <person name="Jia N."/>
            <person name="Wang J."/>
            <person name="Shi W."/>
            <person name="Du L."/>
            <person name="Sun Y."/>
            <person name="Zhan W."/>
            <person name="Jiang J.F."/>
            <person name="Wang Q."/>
            <person name="Zhang B."/>
            <person name="Ji P."/>
            <person name="Bell-Sakyi L."/>
            <person name="Cui X.M."/>
            <person name="Yuan T.T."/>
            <person name="Jiang B.G."/>
            <person name="Yang W.F."/>
            <person name="Lam T.T."/>
            <person name="Chang Q.C."/>
            <person name="Ding S.J."/>
            <person name="Wang X.J."/>
            <person name="Zhu J.G."/>
            <person name="Ruan X.D."/>
            <person name="Zhao L."/>
            <person name="Wei J.T."/>
            <person name="Ye R.Z."/>
            <person name="Que T.C."/>
            <person name="Du C.H."/>
            <person name="Zhou Y.H."/>
            <person name="Cheng J.X."/>
            <person name="Dai P.F."/>
            <person name="Guo W.B."/>
            <person name="Han X.H."/>
            <person name="Huang E.J."/>
            <person name="Li L.F."/>
            <person name="Wei W."/>
            <person name="Gao Y.C."/>
            <person name="Liu J.Z."/>
            <person name="Shao H.Z."/>
            <person name="Wang X."/>
            <person name="Wang C.C."/>
            <person name="Yang T.C."/>
            <person name="Huo Q.B."/>
            <person name="Li W."/>
            <person name="Chen H.Y."/>
            <person name="Chen S.E."/>
            <person name="Zhou L.G."/>
            <person name="Ni X.B."/>
            <person name="Tian J.H."/>
            <person name="Sheng Y."/>
            <person name="Liu T."/>
            <person name="Pan Y.S."/>
            <person name="Xia L.Y."/>
            <person name="Li J."/>
            <person name="Zhao F."/>
            <person name="Cao W.C."/>
        </authorList>
    </citation>
    <scope>NUCLEOTIDE SEQUENCE</scope>
    <source>
        <strain evidence="2">Rsan-2018</strain>
    </source>
</reference>
<name>A0A9D4T9D1_RHISA</name>
<dbReference type="EMBL" id="JABSTV010001245">
    <property type="protein sequence ID" value="KAH7983243.1"/>
    <property type="molecule type" value="Genomic_DNA"/>
</dbReference>
<reference evidence="2" key="2">
    <citation type="submission" date="2021-09" db="EMBL/GenBank/DDBJ databases">
        <authorList>
            <person name="Jia N."/>
            <person name="Wang J."/>
            <person name="Shi W."/>
            <person name="Du L."/>
            <person name="Sun Y."/>
            <person name="Zhan W."/>
            <person name="Jiang J."/>
            <person name="Wang Q."/>
            <person name="Zhang B."/>
            <person name="Ji P."/>
            <person name="Sakyi L.B."/>
            <person name="Cui X."/>
            <person name="Yuan T."/>
            <person name="Jiang B."/>
            <person name="Yang W."/>
            <person name="Lam T.T.-Y."/>
            <person name="Chang Q."/>
            <person name="Ding S."/>
            <person name="Wang X."/>
            <person name="Zhu J."/>
            <person name="Ruan X."/>
            <person name="Zhao L."/>
            <person name="Wei J."/>
            <person name="Que T."/>
            <person name="Du C."/>
            <person name="Cheng J."/>
            <person name="Dai P."/>
            <person name="Han X."/>
            <person name="Huang E."/>
            <person name="Gao Y."/>
            <person name="Liu J."/>
            <person name="Shao H."/>
            <person name="Ye R."/>
            <person name="Li L."/>
            <person name="Wei W."/>
            <person name="Wang X."/>
            <person name="Wang C."/>
            <person name="Huo Q."/>
            <person name="Li W."/>
            <person name="Guo W."/>
            <person name="Chen H."/>
            <person name="Chen S."/>
            <person name="Zhou L."/>
            <person name="Zhou L."/>
            <person name="Ni X."/>
            <person name="Tian J."/>
            <person name="Zhou Y."/>
            <person name="Sheng Y."/>
            <person name="Liu T."/>
            <person name="Pan Y."/>
            <person name="Xia L."/>
            <person name="Li J."/>
            <person name="Zhao F."/>
            <person name="Cao W."/>
        </authorList>
    </citation>
    <scope>NUCLEOTIDE SEQUENCE</scope>
    <source>
        <strain evidence="2">Rsan-2018</strain>
        <tissue evidence="2">Larvae</tissue>
    </source>
</reference>